<comment type="caution">
    <text evidence="1">The sequence shown here is derived from an EMBL/GenBank/DDBJ whole genome shotgun (WGS) entry which is preliminary data.</text>
</comment>
<evidence type="ECO:0000313" key="1">
    <source>
        <dbReference type="EMBL" id="GAA2971305.1"/>
    </source>
</evidence>
<evidence type="ECO:0008006" key="3">
    <source>
        <dbReference type="Google" id="ProtNLM"/>
    </source>
</evidence>
<name>A0ABP6K7P2_9ACTN</name>
<proteinExistence type="predicted"/>
<dbReference type="EMBL" id="BAAAUD010000103">
    <property type="protein sequence ID" value="GAA2971305.1"/>
    <property type="molecule type" value="Genomic_DNA"/>
</dbReference>
<dbReference type="Proteomes" id="UP001500403">
    <property type="component" value="Unassembled WGS sequence"/>
</dbReference>
<keyword evidence="2" id="KW-1185">Reference proteome</keyword>
<accession>A0ABP6K7P2</accession>
<reference evidence="2" key="1">
    <citation type="journal article" date="2019" name="Int. J. Syst. Evol. Microbiol.">
        <title>The Global Catalogue of Microorganisms (GCM) 10K type strain sequencing project: providing services to taxonomists for standard genome sequencing and annotation.</title>
        <authorList>
            <consortium name="The Broad Institute Genomics Platform"/>
            <consortium name="The Broad Institute Genome Sequencing Center for Infectious Disease"/>
            <person name="Wu L."/>
            <person name="Ma J."/>
        </authorList>
    </citation>
    <scope>NUCLEOTIDE SEQUENCE [LARGE SCALE GENOMIC DNA]</scope>
    <source>
        <strain evidence="2">JCM 9088</strain>
    </source>
</reference>
<dbReference type="RefSeq" id="WP_344500344.1">
    <property type="nucleotide sequence ID" value="NZ_BAAAUD010000103.1"/>
</dbReference>
<sequence>MWGDIEFAVAQWLKSQLPGVKLVNELPTDLTGSLPLVQVQVIPGGGDDRITDTVMVDVDSFAATRSLMWTLAGNVRTAMIAANGKSAAGIRFDTVDTESRPGYSSYANPGVRRAVATYRLTCRAQAPA</sequence>
<evidence type="ECO:0000313" key="2">
    <source>
        <dbReference type="Proteomes" id="UP001500403"/>
    </source>
</evidence>
<organism evidence="1 2">
    <name type="scientific">Streptomyces enissocaesilis</name>
    <dbReference type="NCBI Taxonomy" id="332589"/>
    <lineage>
        <taxon>Bacteria</taxon>
        <taxon>Bacillati</taxon>
        <taxon>Actinomycetota</taxon>
        <taxon>Actinomycetes</taxon>
        <taxon>Kitasatosporales</taxon>
        <taxon>Streptomycetaceae</taxon>
        <taxon>Streptomyces</taxon>
        <taxon>Streptomyces rochei group</taxon>
    </lineage>
</organism>
<gene>
    <name evidence="1" type="ORF">GCM10010446_65070</name>
</gene>
<protein>
    <recommendedName>
        <fullName evidence="3">Tail terminator</fullName>
    </recommendedName>
</protein>